<evidence type="ECO:0000313" key="10">
    <source>
        <dbReference type="EMBL" id="MPM52605.1"/>
    </source>
</evidence>
<dbReference type="PANTHER" id="PTHR23517">
    <property type="entry name" value="RESISTANCE PROTEIN MDTM, PUTATIVE-RELATED-RELATED"/>
    <property type="match status" value="1"/>
</dbReference>
<dbReference type="PANTHER" id="PTHR23517:SF3">
    <property type="entry name" value="INTEGRAL MEMBRANE TRANSPORT PROTEIN"/>
    <property type="match status" value="1"/>
</dbReference>
<evidence type="ECO:0000259" key="9">
    <source>
        <dbReference type="PROSITE" id="PS50850"/>
    </source>
</evidence>
<feature type="transmembrane region" description="Helical" evidence="8">
    <location>
        <begin position="151"/>
        <end position="169"/>
    </location>
</feature>
<dbReference type="PROSITE" id="PS50850">
    <property type="entry name" value="MFS"/>
    <property type="match status" value="1"/>
</dbReference>
<proteinExistence type="predicted"/>
<dbReference type="GO" id="GO:0005886">
    <property type="term" value="C:plasma membrane"/>
    <property type="evidence" value="ECO:0007669"/>
    <property type="project" value="UniProtKB-SubCell"/>
</dbReference>
<keyword evidence="4 8" id="KW-0812">Transmembrane</keyword>
<gene>
    <name evidence="10" type="ORF">SDC9_99365</name>
</gene>
<feature type="transmembrane region" description="Helical" evidence="8">
    <location>
        <begin position="127"/>
        <end position="145"/>
    </location>
</feature>
<feature type="region of interest" description="Disordered" evidence="7">
    <location>
        <begin position="1"/>
        <end position="34"/>
    </location>
</feature>
<evidence type="ECO:0000256" key="4">
    <source>
        <dbReference type="ARBA" id="ARBA00022692"/>
    </source>
</evidence>
<evidence type="ECO:0000256" key="3">
    <source>
        <dbReference type="ARBA" id="ARBA00022475"/>
    </source>
</evidence>
<dbReference type="AlphaFoldDB" id="A0A645AHD4"/>
<feature type="transmembrane region" description="Helical" evidence="8">
    <location>
        <begin position="402"/>
        <end position="430"/>
    </location>
</feature>
<dbReference type="InterPro" id="IPR050171">
    <property type="entry name" value="MFS_Transporters"/>
</dbReference>
<feature type="transmembrane region" description="Helical" evidence="8">
    <location>
        <begin position="62"/>
        <end position="84"/>
    </location>
</feature>
<dbReference type="GO" id="GO:0022857">
    <property type="term" value="F:transmembrane transporter activity"/>
    <property type="evidence" value="ECO:0007669"/>
    <property type="project" value="InterPro"/>
</dbReference>
<organism evidence="10">
    <name type="scientific">bioreactor metagenome</name>
    <dbReference type="NCBI Taxonomy" id="1076179"/>
    <lineage>
        <taxon>unclassified sequences</taxon>
        <taxon>metagenomes</taxon>
        <taxon>ecological metagenomes</taxon>
    </lineage>
</organism>
<keyword evidence="3" id="KW-1003">Cell membrane</keyword>
<sequence length="460" mass="48121">MDQPLDTGPAQQRRERHVRPSRGTSTAHASGRPKITVREGARLEAVTSAGLQSRTRGQWARLLLAIYGPTLLASIGFGAIIPLIPLQATALGATPGVAAFVTAIPGIAMLVFDLPAGVIASRLGERLSIALACLVDAAIMVVVYLAGSVPVLALAVFIHGTTGSIFGLARQTYITDAIPLRYRARGMSSLGGVLRIGYFIGPLAVSALISGGEIRNAFIFAACMSLVAAGVTMMLPALSADRAERMTKDGQRAHTFHVLAQHRHSLLTVGVGCLALMMLRTSRQTIIPLWGEANGLPAHTVSLLFAISMGFEVLLFFPGGMIMDRFGRWWVSVPTTFALGLGLALLPLAHTATSIGILGALLGIGNGISSGIVMTLGADAAPEFGRPQFLAGWRVLSDSGQMLGPVVISVVTALAGLAPAAVVIGALGIVGGGWMARWVPRTEPVAEFDTELDTELETEQ</sequence>
<evidence type="ECO:0000256" key="7">
    <source>
        <dbReference type="SAM" id="MobiDB-lite"/>
    </source>
</evidence>
<keyword evidence="6 8" id="KW-0472">Membrane</keyword>
<evidence type="ECO:0000256" key="5">
    <source>
        <dbReference type="ARBA" id="ARBA00022989"/>
    </source>
</evidence>
<dbReference type="Gene3D" id="1.20.1250.20">
    <property type="entry name" value="MFS general substrate transporter like domains"/>
    <property type="match status" value="2"/>
</dbReference>
<dbReference type="SUPFAM" id="SSF103473">
    <property type="entry name" value="MFS general substrate transporter"/>
    <property type="match status" value="1"/>
</dbReference>
<dbReference type="InterPro" id="IPR036259">
    <property type="entry name" value="MFS_trans_sf"/>
</dbReference>
<feature type="transmembrane region" description="Helical" evidence="8">
    <location>
        <begin position="299"/>
        <end position="317"/>
    </location>
</feature>
<evidence type="ECO:0000256" key="8">
    <source>
        <dbReference type="SAM" id="Phobius"/>
    </source>
</evidence>
<feature type="transmembrane region" description="Helical" evidence="8">
    <location>
        <begin position="190"/>
        <end position="211"/>
    </location>
</feature>
<name>A0A645AHD4_9ZZZZ</name>
<protein>
    <recommendedName>
        <fullName evidence="9">Major facilitator superfamily (MFS) profile domain-containing protein</fullName>
    </recommendedName>
</protein>
<accession>A0A645AHD4</accession>
<feature type="transmembrane region" description="Helical" evidence="8">
    <location>
        <begin position="329"/>
        <end position="349"/>
    </location>
</feature>
<evidence type="ECO:0000256" key="6">
    <source>
        <dbReference type="ARBA" id="ARBA00023136"/>
    </source>
</evidence>
<dbReference type="InterPro" id="IPR011701">
    <property type="entry name" value="MFS"/>
</dbReference>
<evidence type="ECO:0000256" key="2">
    <source>
        <dbReference type="ARBA" id="ARBA00022448"/>
    </source>
</evidence>
<feature type="domain" description="Major facilitator superfamily (MFS) profile" evidence="9">
    <location>
        <begin position="62"/>
        <end position="443"/>
    </location>
</feature>
<keyword evidence="2" id="KW-0813">Transport</keyword>
<dbReference type="InterPro" id="IPR020846">
    <property type="entry name" value="MFS_dom"/>
</dbReference>
<dbReference type="EMBL" id="VSSQ01013940">
    <property type="protein sequence ID" value="MPM52605.1"/>
    <property type="molecule type" value="Genomic_DNA"/>
</dbReference>
<dbReference type="Pfam" id="PF07690">
    <property type="entry name" value="MFS_1"/>
    <property type="match status" value="2"/>
</dbReference>
<feature type="transmembrane region" description="Helical" evidence="8">
    <location>
        <begin position="217"/>
        <end position="238"/>
    </location>
</feature>
<dbReference type="CDD" id="cd17325">
    <property type="entry name" value="MFS_MdtG_SLC18_like"/>
    <property type="match status" value="1"/>
</dbReference>
<comment type="caution">
    <text evidence="10">The sequence shown here is derived from an EMBL/GenBank/DDBJ whole genome shotgun (WGS) entry which is preliminary data.</text>
</comment>
<evidence type="ECO:0000256" key="1">
    <source>
        <dbReference type="ARBA" id="ARBA00004651"/>
    </source>
</evidence>
<comment type="subcellular location">
    <subcellularLocation>
        <location evidence="1">Cell membrane</location>
        <topology evidence="1">Multi-pass membrane protein</topology>
    </subcellularLocation>
</comment>
<feature type="transmembrane region" description="Helical" evidence="8">
    <location>
        <begin position="96"/>
        <end position="120"/>
    </location>
</feature>
<keyword evidence="5 8" id="KW-1133">Transmembrane helix</keyword>
<reference evidence="10" key="1">
    <citation type="submission" date="2019-08" db="EMBL/GenBank/DDBJ databases">
        <authorList>
            <person name="Kucharzyk K."/>
            <person name="Murdoch R.W."/>
            <person name="Higgins S."/>
            <person name="Loffler F."/>
        </authorList>
    </citation>
    <scope>NUCLEOTIDE SEQUENCE</scope>
</reference>
<feature type="transmembrane region" description="Helical" evidence="8">
    <location>
        <begin position="355"/>
        <end position="381"/>
    </location>
</feature>